<protein>
    <submittedName>
        <fullName evidence="1">DUF3156 family protein</fullName>
    </submittedName>
</protein>
<evidence type="ECO:0000313" key="2">
    <source>
        <dbReference type="Proteomes" id="UP000693952"/>
    </source>
</evidence>
<name>A0ABX8MPA0_9PSED</name>
<dbReference type="Proteomes" id="UP000693952">
    <property type="component" value="Chromosome"/>
</dbReference>
<dbReference type="Pfam" id="PF11354">
    <property type="entry name" value="DUF3156"/>
    <property type="match status" value="1"/>
</dbReference>
<dbReference type="RefSeq" id="WP_068589568.1">
    <property type="nucleotide sequence ID" value="NZ_CP027706.1"/>
</dbReference>
<gene>
    <name evidence="1" type="ORF">KSS89_02625</name>
</gene>
<dbReference type="EMBL" id="CP077074">
    <property type="protein sequence ID" value="QXH41135.1"/>
    <property type="molecule type" value="Genomic_DNA"/>
</dbReference>
<sequence length="197" mass="22669">MNLYAAIDRHAQLALKGTAQRFSAYLQPRDSNRPYCLESHGHKLAADDLSLQQQLASKLFGRIYSLSWQWHVPMELGRRSMHIRLNYRGWRQRNRQAAFVGKDCPASLLAALNRSPVLLPLCLAMELGGLEIHYRAQERRCDVLLRPNYGDFVWLLMPPLKYIRQPSQAEVDSTMLLIHELSTLLRHHLEPPCAECG</sequence>
<reference evidence="1" key="1">
    <citation type="submission" date="2021-06" db="EMBL/GenBank/DDBJ databases">
        <title>Updating the genus Pseudomonas: Description of 43 new species and partition of the Pseudomonas putida group.</title>
        <authorList>
            <person name="Girard L."/>
            <person name="Lood C."/>
            <person name="Vandamme P."/>
            <person name="Rokni-Zadeh H."/>
            <person name="van Noort V."/>
            <person name="Hofte M."/>
            <person name="Lavigne R."/>
            <person name="De Mot R."/>
        </authorList>
    </citation>
    <scope>NUCLEOTIDE SEQUENCE</scope>
    <source>
        <strain evidence="1">CMR12a</strain>
    </source>
</reference>
<proteinExistence type="predicted"/>
<keyword evidence="2" id="KW-1185">Reference proteome</keyword>
<evidence type="ECO:0000313" key="1">
    <source>
        <dbReference type="EMBL" id="QXH41135.1"/>
    </source>
</evidence>
<dbReference type="InterPro" id="IPR021500">
    <property type="entry name" value="DUF3156"/>
</dbReference>
<accession>A0ABX8MPA0</accession>
<organism evidence="1 2">
    <name type="scientific">Pseudomonas sessilinigenes</name>
    <dbReference type="NCBI Taxonomy" id="658629"/>
    <lineage>
        <taxon>Bacteria</taxon>
        <taxon>Pseudomonadati</taxon>
        <taxon>Pseudomonadota</taxon>
        <taxon>Gammaproteobacteria</taxon>
        <taxon>Pseudomonadales</taxon>
        <taxon>Pseudomonadaceae</taxon>
        <taxon>Pseudomonas</taxon>
    </lineage>
</organism>